<dbReference type="Gene3D" id="3.20.20.140">
    <property type="entry name" value="Metal-dependent hydrolases"/>
    <property type="match status" value="2"/>
</dbReference>
<dbReference type="RefSeq" id="WP_192751405.1">
    <property type="nucleotide sequence ID" value="NZ_BAABJL010000197.1"/>
</dbReference>
<proteinExistence type="predicted"/>
<feature type="region of interest" description="Disordered" evidence="1">
    <location>
        <begin position="61"/>
        <end position="84"/>
    </location>
</feature>
<gene>
    <name evidence="3" type="ORF">HEB94_004302</name>
</gene>
<dbReference type="GO" id="GO:0016812">
    <property type="term" value="F:hydrolase activity, acting on carbon-nitrogen (but not peptide) bonds, in cyclic amides"/>
    <property type="evidence" value="ECO:0007669"/>
    <property type="project" value="TreeGrafter"/>
</dbReference>
<dbReference type="InterPro" id="IPR050378">
    <property type="entry name" value="Metallo-dep_Hydrolases_sf"/>
</dbReference>
<sequence length="576" mass="61765">MTDDGGGQPVESGPRATGEGTSSILIRGGLVYDGTGAPPKHLDIVVEGGRILSVTRSALTARLDSGPSGPPESPAPTEPRPIRELGPNSWVIDAINLAVAPGFIDIHTHSDLSVLFDGRAQSKVRQGVTTEVIGNCGFSAFPIAPERLRDHVDLLAGIGDDPLDPSWTDVDGYARVAAETGLAVNVAPLVGHGALRIAEMGLANRAPTEQELRGMRSRLDALLEQGAFGLSTGLTYVPSRYAETAELVALCQTLAARDRLYATHSRGDLAGLFDAVDESSALGRETGVAVQYSHVAINVPDRWGRAEEMVARFAAARQDGVDIAYDVYPYDASASALTQYLPPWVQEGGVEAMRNRLADPTVFRRAEEDLASGWGDPRIPWLWDRILLARTDDLFGTVDGQTLEEAAAQVGRSPAALVLDLCREGGNRVQVVLRYRTEEDMRTFLRYDHALIGSDGAAVPFDQQGRRPHPRAFGAHARVLGRHVRELADLDLATAIHRMTGAVADRLRLSDRGTIAAGQAADLVIFDPSSVADRATFLDPGQPPRGIHRVLVNGEIVVDADRQTDARPGQVLRAGQ</sequence>
<feature type="domain" description="Amidohydrolase 3" evidence="2">
    <location>
        <begin position="91"/>
        <end position="347"/>
    </location>
</feature>
<feature type="region of interest" description="Disordered" evidence="1">
    <location>
        <begin position="1"/>
        <end position="22"/>
    </location>
</feature>
<reference evidence="3" key="1">
    <citation type="submission" date="2020-10" db="EMBL/GenBank/DDBJ databases">
        <title>Sequencing the genomes of 1000 actinobacteria strains.</title>
        <authorList>
            <person name="Klenk H.-P."/>
        </authorList>
    </citation>
    <scope>NUCLEOTIDE SEQUENCE</scope>
    <source>
        <strain evidence="3">DSM 45354</strain>
    </source>
</reference>
<accession>A0A927MWC1</accession>
<dbReference type="CDD" id="cd01297">
    <property type="entry name" value="D-aminoacylase"/>
    <property type="match status" value="1"/>
</dbReference>
<feature type="domain" description="Amidohydrolase 3" evidence="2">
    <location>
        <begin position="397"/>
        <end position="558"/>
    </location>
</feature>
<dbReference type="InterPro" id="IPR032466">
    <property type="entry name" value="Metal_Hydrolase"/>
</dbReference>
<name>A0A927MWC1_9ACTN</name>
<evidence type="ECO:0000259" key="2">
    <source>
        <dbReference type="Pfam" id="PF07969"/>
    </source>
</evidence>
<dbReference type="PANTHER" id="PTHR11647:SF1">
    <property type="entry name" value="COLLAPSIN RESPONSE MEDIATOR PROTEIN"/>
    <property type="match status" value="1"/>
</dbReference>
<dbReference type="EMBL" id="JADBEM010000001">
    <property type="protein sequence ID" value="MBE1607454.1"/>
    <property type="molecule type" value="Genomic_DNA"/>
</dbReference>
<organism evidence="3 4">
    <name type="scientific">Actinopolymorpha pittospori</name>
    <dbReference type="NCBI Taxonomy" id="648752"/>
    <lineage>
        <taxon>Bacteria</taxon>
        <taxon>Bacillati</taxon>
        <taxon>Actinomycetota</taxon>
        <taxon>Actinomycetes</taxon>
        <taxon>Propionibacteriales</taxon>
        <taxon>Actinopolymorphaceae</taxon>
        <taxon>Actinopolymorpha</taxon>
    </lineage>
</organism>
<dbReference type="Proteomes" id="UP000638648">
    <property type="component" value="Unassembled WGS sequence"/>
</dbReference>
<feature type="compositionally biased region" description="Pro residues" evidence="1">
    <location>
        <begin position="68"/>
        <end position="79"/>
    </location>
</feature>
<dbReference type="SUPFAM" id="SSF51556">
    <property type="entry name" value="Metallo-dependent hydrolases"/>
    <property type="match status" value="1"/>
</dbReference>
<comment type="caution">
    <text evidence="3">The sequence shown here is derived from an EMBL/GenBank/DDBJ whole genome shotgun (WGS) entry which is preliminary data.</text>
</comment>
<dbReference type="Pfam" id="PF07969">
    <property type="entry name" value="Amidohydro_3"/>
    <property type="match status" value="2"/>
</dbReference>
<dbReference type="AlphaFoldDB" id="A0A927MWC1"/>
<keyword evidence="4" id="KW-1185">Reference proteome</keyword>
<dbReference type="PANTHER" id="PTHR11647">
    <property type="entry name" value="HYDRANTOINASE/DIHYDROPYRIMIDINASE FAMILY MEMBER"/>
    <property type="match status" value="1"/>
</dbReference>
<dbReference type="Gene3D" id="2.30.40.10">
    <property type="entry name" value="Urease, subunit C, domain 1"/>
    <property type="match status" value="1"/>
</dbReference>
<evidence type="ECO:0000313" key="4">
    <source>
        <dbReference type="Proteomes" id="UP000638648"/>
    </source>
</evidence>
<protein>
    <submittedName>
        <fullName evidence="3">N-acyl-D-aspartate/D-glutamate deacylase</fullName>
    </submittedName>
</protein>
<evidence type="ECO:0000313" key="3">
    <source>
        <dbReference type="EMBL" id="MBE1607454.1"/>
    </source>
</evidence>
<evidence type="ECO:0000256" key="1">
    <source>
        <dbReference type="SAM" id="MobiDB-lite"/>
    </source>
</evidence>
<dbReference type="SUPFAM" id="SSF51338">
    <property type="entry name" value="Composite domain of metallo-dependent hydrolases"/>
    <property type="match status" value="1"/>
</dbReference>
<dbReference type="InterPro" id="IPR011059">
    <property type="entry name" value="Metal-dep_hydrolase_composite"/>
</dbReference>
<dbReference type="InterPro" id="IPR013108">
    <property type="entry name" value="Amidohydro_3"/>
</dbReference>
<dbReference type="GO" id="GO:0005829">
    <property type="term" value="C:cytosol"/>
    <property type="evidence" value="ECO:0007669"/>
    <property type="project" value="TreeGrafter"/>
</dbReference>